<accession>A0A4C1ZXZ7</accession>
<keyword evidence="2" id="KW-1185">Reference proteome</keyword>
<proteinExistence type="predicted"/>
<evidence type="ECO:0008006" key="3">
    <source>
        <dbReference type="Google" id="ProtNLM"/>
    </source>
</evidence>
<protein>
    <recommendedName>
        <fullName evidence="3">Endonuclease/exonuclease/phosphatase domain-containing protein</fullName>
    </recommendedName>
</protein>
<dbReference type="AlphaFoldDB" id="A0A4C1ZXZ7"/>
<sequence length="215" mass="24216">MGPLNFARPPARVTHGSQQLVPLTWVQARMMDLAGSTDRDPVTALLQVLLRPRRSPADLRIIYWNAGGISDSYQTYARSSSRRIHVLLGETKPEQQLRQFLCVPPRRGIAPRDRFQHRGTGARHRPRRTGAAGVHRYKIWGGCEADLPPHFCSSDFHTIFDDSTPTILAGDLNASTLPGARGSSRRPVDNCCRLWNNMGMRSWDQTHHHTSRPPI</sequence>
<dbReference type="EMBL" id="BGZK01002176">
    <property type="protein sequence ID" value="GBP91497.1"/>
    <property type="molecule type" value="Genomic_DNA"/>
</dbReference>
<gene>
    <name evidence="1" type="ORF">EVAR_66087_1</name>
</gene>
<organism evidence="1 2">
    <name type="scientific">Eumeta variegata</name>
    <name type="common">Bagworm moth</name>
    <name type="synonym">Eumeta japonica</name>
    <dbReference type="NCBI Taxonomy" id="151549"/>
    <lineage>
        <taxon>Eukaryota</taxon>
        <taxon>Metazoa</taxon>
        <taxon>Ecdysozoa</taxon>
        <taxon>Arthropoda</taxon>
        <taxon>Hexapoda</taxon>
        <taxon>Insecta</taxon>
        <taxon>Pterygota</taxon>
        <taxon>Neoptera</taxon>
        <taxon>Endopterygota</taxon>
        <taxon>Lepidoptera</taxon>
        <taxon>Glossata</taxon>
        <taxon>Ditrysia</taxon>
        <taxon>Tineoidea</taxon>
        <taxon>Psychidae</taxon>
        <taxon>Oiketicinae</taxon>
        <taxon>Eumeta</taxon>
    </lineage>
</organism>
<dbReference type="Proteomes" id="UP000299102">
    <property type="component" value="Unassembled WGS sequence"/>
</dbReference>
<comment type="caution">
    <text evidence="1">The sequence shown here is derived from an EMBL/GenBank/DDBJ whole genome shotgun (WGS) entry which is preliminary data.</text>
</comment>
<evidence type="ECO:0000313" key="2">
    <source>
        <dbReference type="Proteomes" id="UP000299102"/>
    </source>
</evidence>
<dbReference type="OrthoDB" id="412981at2759"/>
<evidence type="ECO:0000313" key="1">
    <source>
        <dbReference type="EMBL" id="GBP91497.1"/>
    </source>
</evidence>
<reference evidence="1 2" key="1">
    <citation type="journal article" date="2019" name="Commun. Biol.">
        <title>The bagworm genome reveals a unique fibroin gene that provides high tensile strength.</title>
        <authorList>
            <person name="Kono N."/>
            <person name="Nakamura H."/>
            <person name="Ohtoshi R."/>
            <person name="Tomita M."/>
            <person name="Numata K."/>
            <person name="Arakawa K."/>
        </authorList>
    </citation>
    <scope>NUCLEOTIDE SEQUENCE [LARGE SCALE GENOMIC DNA]</scope>
</reference>
<name>A0A4C1ZXZ7_EUMVA</name>